<dbReference type="Gramene" id="PGSC0003DMT400095366">
    <property type="protein sequence ID" value="PGSC0003DMT400095366"/>
    <property type="gene ID" value="PGSC0003DMG400044937"/>
</dbReference>
<dbReference type="Proteomes" id="UP000011115">
    <property type="component" value="Unassembled WGS sequence"/>
</dbReference>
<dbReference type="PaxDb" id="4113-PGSC0003DMT400095366"/>
<dbReference type="AlphaFoldDB" id="M1DW54"/>
<dbReference type="HOGENOM" id="CLU_517216_0_0_1"/>
<evidence type="ECO:0000313" key="2">
    <source>
        <dbReference type="Proteomes" id="UP000011115"/>
    </source>
</evidence>
<reference evidence="1" key="2">
    <citation type="submission" date="2015-06" db="UniProtKB">
        <authorList>
            <consortium name="EnsemblPlants"/>
        </authorList>
    </citation>
    <scope>IDENTIFICATION</scope>
    <source>
        <strain evidence="1">DM1-3 516 R44</strain>
    </source>
</reference>
<dbReference type="PANTHER" id="PTHR32108">
    <property type="entry name" value="DNA-DIRECTED RNA POLYMERASE SUBUNIT ALPHA"/>
    <property type="match status" value="1"/>
</dbReference>
<name>M1DW54_SOLTU</name>
<sequence length="527" mass="58676">MACMEQELEILRVELHQVQDLAKLSATIFSTFKTPIYFTKADLPSADLPNQLEQTQHAPTHGRVPPASPTAIRTVLNLSNHDPTIPTMQQILGAHVAAPYEPHVPPVYAAGSPTFTILAKVNVPYEVDQYAEMEKDTQLKEDASINAQLQVYGRLQTASRAIQAGSIGGIKKKNEDVSAVTYQQGGPSHRYPSNPQIAAHTSYVPYPVYNTQPHYNPPRAPAYQNPPRPYVPVQAQIHQNRPAYAPRPRPNFKARNARTYTPIAESYAQLFERLRTAGVLQPVQGKLPDPIPRNFDGNKQYAYHSGIQGHDTEDCYGLKNQIESLIKRGVIKCTPAPPNVNNNPLPNHENRKVNMVTLDEEYRGPDCPDIDEPDAMTSSVQPVITVQLREPLTVQTYLPRVVVTTLIARKPEYDTKAVPWDYRADAKGKMIDTTLKHQRGTNGFGYEPASGRDCHGSSDTIFVPEQAVIPDQAGVDDIMEGIGNLFVAMAREEEGINLNKLTIRDAELGEILQNWTISRSLFQPESW</sequence>
<dbReference type="PANTHER" id="PTHR32108:SF9">
    <property type="entry name" value="REVERSE TRANSCRIPTASE RNASE H-LIKE DOMAIN-CONTAINING PROTEIN"/>
    <property type="match status" value="1"/>
</dbReference>
<dbReference type="InParanoid" id="M1DW54"/>
<proteinExistence type="predicted"/>
<evidence type="ECO:0000313" key="1">
    <source>
        <dbReference type="EnsemblPlants" id="PGSC0003DMT400095366"/>
    </source>
</evidence>
<reference evidence="2" key="1">
    <citation type="journal article" date="2011" name="Nature">
        <title>Genome sequence and analysis of the tuber crop potato.</title>
        <authorList>
            <consortium name="The Potato Genome Sequencing Consortium"/>
        </authorList>
    </citation>
    <scope>NUCLEOTIDE SEQUENCE [LARGE SCALE GENOMIC DNA]</scope>
    <source>
        <strain evidence="2">cv. DM1-3 516 R44</strain>
    </source>
</reference>
<accession>M1DW54</accession>
<dbReference type="EnsemblPlants" id="PGSC0003DMT400095366">
    <property type="protein sequence ID" value="PGSC0003DMT400095366"/>
    <property type="gene ID" value="PGSC0003DMG400044937"/>
</dbReference>
<protein>
    <submittedName>
        <fullName evidence="1">Uncharacterized protein</fullName>
    </submittedName>
</protein>
<organism evidence="1 2">
    <name type="scientific">Solanum tuberosum</name>
    <name type="common">Potato</name>
    <dbReference type="NCBI Taxonomy" id="4113"/>
    <lineage>
        <taxon>Eukaryota</taxon>
        <taxon>Viridiplantae</taxon>
        <taxon>Streptophyta</taxon>
        <taxon>Embryophyta</taxon>
        <taxon>Tracheophyta</taxon>
        <taxon>Spermatophyta</taxon>
        <taxon>Magnoliopsida</taxon>
        <taxon>eudicotyledons</taxon>
        <taxon>Gunneridae</taxon>
        <taxon>Pentapetalae</taxon>
        <taxon>asterids</taxon>
        <taxon>lamiids</taxon>
        <taxon>Solanales</taxon>
        <taxon>Solanaceae</taxon>
        <taxon>Solanoideae</taxon>
        <taxon>Solaneae</taxon>
        <taxon>Solanum</taxon>
    </lineage>
</organism>
<dbReference type="STRING" id="4113.M1DW54"/>
<keyword evidence="2" id="KW-1185">Reference proteome</keyword>